<dbReference type="PANTHER" id="PTHR42949">
    <property type="entry name" value="ANAEROBIC GLYCEROL-3-PHOSPHATE DEHYDROGENASE SUBUNIT B"/>
    <property type="match status" value="1"/>
</dbReference>
<dbReference type="CDD" id="cd19946">
    <property type="entry name" value="GlpA-like_Fer2_BFD-like"/>
    <property type="match status" value="1"/>
</dbReference>
<evidence type="ECO:0000259" key="4">
    <source>
        <dbReference type="Pfam" id="PF07992"/>
    </source>
</evidence>
<evidence type="ECO:0000313" key="6">
    <source>
        <dbReference type="Proteomes" id="UP000233293"/>
    </source>
</evidence>
<dbReference type="Proteomes" id="UP000233293">
    <property type="component" value="Unassembled WGS sequence"/>
</dbReference>
<feature type="domain" description="BFD-like [2Fe-2S]-binding" evidence="3">
    <location>
        <begin position="379"/>
        <end position="430"/>
    </location>
</feature>
<keyword evidence="1" id="KW-0560">Oxidoreductase</keyword>
<evidence type="ECO:0008006" key="7">
    <source>
        <dbReference type="Google" id="ProtNLM"/>
    </source>
</evidence>
<evidence type="ECO:0000313" key="5">
    <source>
        <dbReference type="EMBL" id="PKU21689.1"/>
    </source>
</evidence>
<gene>
    <name evidence="5" type="ORF">CWS72_25540</name>
</gene>
<accession>A0A2N3PMR0</accession>
<organism evidence="5 6">
    <name type="scientific">Telmatospirillum siberiense</name>
    <dbReference type="NCBI Taxonomy" id="382514"/>
    <lineage>
        <taxon>Bacteria</taxon>
        <taxon>Pseudomonadati</taxon>
        <taxon>Pseudomonadota</taxon>
        <taxon>Alphaproteobacteria</taxon>
        <taxon>Rhodospirillales</taxon>
        <taxon>Rhodospirillaceae</taxon>
        <taxon>Telmatospirillum</taxon>
    </lineage>
</organism>
<dbReference type="GO" id="GO:0016491">
    <property type="term" value="F:oxidoreductase activity"/>
    <property type="evidence" value="ECO:0007669"/>
    <property type="project" value="UniProtKB-KW"/>
</dbReference>
<dbReference type="Pfam" id="PF07992">
    <property type="entry name" value="Pyr_redox_2"/>
    <property type="match status" value="1"/>
</dbReference>
<dbReference type="InterPro" id="IPR023753">
    <property type="entry name" value="FAD/NAD-binding_dom"/>
</dbReference>
<dbReference type="AlphaFoldDB" id="A0A2N3PMR0"/>
<evidence type="ECO:0000259" key="3">
    <source>
        <dbReference type="Pfam" id="PF04324"/>
    </source>
</evidence>
<dbReference type="PRINTS" id="PR00469">
    <property type="entry name" value="PNDRDTASEII"/>
</dbReference>
<dbReference type="InterPro" id="IPR051691">
    <property type="entry name" value="Metab_Enz_Cyan_OpOx_G3PDH"/>
</dbReference>
<dbReference type="EMBL" id="PIUM01000047">
    <property type="protein sequence ID" value="PKU21689.1"/>
    <property type="molecule type" value="Genomic_DNA"/>
</dbReference>
<dbReference type="PANTHER" id="PTHR42949:SF3">
    <property type="entry name" value="ANAEROBIC GLYCEROL-3-PHOSPHATE DEHYDROGENASE SUBUNIT B"/>
    <property type="match status" value="1"/>
</dbReference>
<protein>
    <recommendedName>
        <fullName evidence="7">FAD/NAD(P)-binding oxidoreductase</fullName>
    </recommendedName>
</protein>
<dbReference type="SUPFAM" id="SSF51905">
    <property type="entry name" value="FAD/NAD(P)-binding domain"/>
    <property type="match status" value="1"/>
</dbReference>
<dbReference type="InterPro" id="IPR007419">
    <property type="entry name" value="BFD-like_2Fe2S-bd_dom"/>
</dbReference>
<feature type="domain" description="FAD/NAD(P)-binding" evidence="4">
    <location>
        <begin position="31"/>
        <end position="309"/>
    </location>
</feature>
<dbReference type="Pfam" id="PF04324">
    <property type="entry name" value="Fer2_BFD"/>
    <property type="match status" value="1"/>
</dbReference>
<dbReference type="InterPro" id="IPR041854">
    <property type="entry name" value="BFD-like_2Fe2S-bd_dom_sf"/>
</dbReference>
<feature type="region of interest" description="Disordered" evidence="2">
    <location>
        <begin position="1"/>
        <end position="23"/>
    </location>
</feature>
<proteinExistence type="predicted"/>
<evidence type="ECO:0000256" key="1">
    <source>
        <dbReference type="ARBA" id="ARBA00023002"/>
    </source>
</evidence>
<reference evidence="6" key="1">
    <citation type="submission" date="2017-12" db="EMBL/GenBank/DDBJ databases">
        <title>Draft genome sequence of Telmatospirillum siberiense 26-4b1T, an acidotolerant peatland alphaproteobacterium potentially involved in sulfur cycling.</title>
        <authorList>
            <person name="Hausmann B."/>
            <person name="Pjevac P."/>
            <person name="Schreck K."/>
            <person name="Herbold C.W."/>
            <person name="Daims H."/>
            <person name="Wagner M."/>
            <person name="Pester M."/>
            <person name="Loy A."/>
        </authorList>
    </citation>
    <scope>NUCLEOTIDE SEQUENCE [LARGE SCALE GENOMIC DNA]</scope>
    <source>
        <strain evidence="6">26-4b1</strain>
    </source>
</reference>
<comment type="caution">
    <text evidence="5">The sequence shown here is derived from an EMBL/GenBank/DDBJ whole genome shotgun (WGS) entry which is preliminary data.</text>
</comment>
<dbReference type="Gene3D" id="3.50.50.60">
    <property type="entry name" value="FAD/NAD(P)-binding domain"/>
    <property type="match status" value="3"/>
</dbReference>
<keyword evidence="6" id="KW-1185">Reference proteome</keyword>
<evidence type="ECO:0000256" key="2">
    <source>
        <dbReference type="SAM" id="MobiDB-lite"/>
    </source>
</evidence>
<dbReference type="PRINTS" id="PR00368">
    <property type="entry name" value="FADPNR"/>
</dbReference>
<name>A0A2N3PMR0_9PROT</name>
<dbReference type="Gene3D" id="1.10.10.1100">
    <property type="entry name" value="BFD-like [2Fe-2S]-binding domain"/>
    <property type="match status" value="1"/>
</dbReference>
<dbReference type="InterPro" id="IPR036188">
    <property type="entry name" value="FAD/NAD-bd_sf"/>
</dbReference>
<sequence>MRPHHRRRAPTAQLPDHSAAGSGSEDLAMSRIAIVGAGPAGGTLAVWLARAGLHPLLIDAERSAGGAGWRGREGDGLRRAIAQARLDYRPETEVIDIAADRRLTLLGPSGQAVTETADCIVLAPGATERPLPVPGWTLPGVLGLGALQRLLKQDGMRPAGPLALVGSGPLLRLAADQMIAAGVHLSGIVDAGRPADLRLLSGLARRPGALARGAVMEMRRRLAGVPLYHDFPVAVHGAERVESVELSDGRRLEASLVGLGFGLQSNTELARLAGLTLAWNDAWSAWLPERDEEFQSSREGIFVLGDGAGLGGLTLAEAEGICLAAGLIEKAAKPLPPGLAVARRRASRRLPSLRKAGQALAVWSQISPAALRAIPDATIICRCEGTSVGSVRNALADGYRSPAAVKLASRAGMGLCQGRTCEAGLRAIVEAAGLPPADFPPGTVRLPLRPVPASAFVRTEPDSPEQGHRSA</sequence>